<name>A0AAU8CQ31_9HYPH</name>
<dbReference type="InterPro" id="IPR043143">
    <property type="entry name" value="Mal/L-sulf/L-lact_DH-like_NADP"/>
</dbReference>
<dbReference type="SUPFAM" id="SSF89733">
    <property type="entry name" value="L-sulfolactate dehydrogenase-like"/>
    <property type="match status" value="1"/>
</dbReference>
<dbReference type="PANTHER" id="PTHR11091">
    <property type="entry name" value="OXIDOREDUCTASE-RELATED"/>
    <property type="match status" value="1"/>
</dbReference>
<dbReference type="EMBL" id="CP159253">
    <property type="protein sequence ID" value="XCG48698.1"/>
    <property type="molecule type" value="Genomic_DNA"/>
</dbReference>
<proteinExistence type="inferred from homology"/>
<dbReference type="GO" id="GO:0016491">
    <property type="term" value="F:oxidoreductase activity"/>
    <property type="evidence" value="ECO:0007669"/>
    <property type="project" value="UniProtKB-KW"/>
</dbReference>
<organism evidence="3">
    <name type="scientific">Mesorhizobium sp. WSM2240</name>
    <dbReference type="NCBI Taxonomy" id="3228851"/>
    <lineage>
        <taxon>Bacteria</taxon>
        <taxon>Pseudomonadati</taxon>
        <taxon>Pseudomonadota</taxon>
        <taxon>Alphaproteobacteria</taxon>
        <taxon>Hyphomicrobiales</taxon>
        <taxon>Phyllobacteriaceae</taxon>
        <taxon>Mesorhizobium</taxon>
    </lineage>
</organism>
<dbReference type="RefSeq" id="WP_353643770.1">
    <property type="nucleotide sequence ID" value="NZ_CP159253.1"/>
</dbReference>
<dbReference type="InterPro" id="IPR003767">
    <property type="entry name" value="Malate/L-lactate_DH-like"/>
</dbReference>
<accession>A0AAU8CQ31</accession>
<dbReference type="Pfam" id="PF02615">
    <property type="entry name" value="Ldh_2"/>
    <property type="match status" value="1"/>
</dbReference>
<dbReference type="Gene3D" id="3.30.1370.60">
    <property type="entry name" value="Hypothetical oxidoreductase yiak, domain 2"/>
    <property type="match status" value="1"/>
</dbReference>
<dbReference type="InterPro" id="IPR036111">
    <property type="entry name" value="Mal/L-sulfo/L-lacto_DH-like_sf"/>
</dbReference>
<dbReference type="Gene3D" id="1.10.1530.10">
    <property type="match status" value="1"/>
</dbReference>
<evidence type="ECO:0000256" key="2">
    <source>
        <dbReference type="ARBA" id="ARBA00023002"/>
    </source>
</evidence>
<gene>
    <name evidence="3" type="ORF">ABVK50_26360</name>
</gene>
<reference evidence="3" key="1">
    <citation type="submission" date="2024-06" db="EMBL/GenBank/DDBJ databases">
        <title>Mesorhizobium karijinii sp. nov., a symbiont of the iconic Swainsona formosa from arid Australia.</title>
        <authorList>
            <person name="Hill Y.J."/>
            <person name="Watkin E.L.J."/>
            <person name="O'Hara G.W."/>
            <person name="Terpolilli J."/>
            <person name="Tye M.L."/>
            <person name="Kohlmeier M.G."/>
        </authorList>
    </citation>
    <scope>NUCLEOTIDE SEQUENCE</scope>
    <source>
        <strain evidence="3">WSM2240</strain>
    </source>
</reference>
<dbReference type="AlphaFoldDB" id="A0AAU8CQ31"/>
<dbReference type="InterPro" id="IPR043144">
    <property type="entry name" value="Mal/L-sulf/L-lact_DH-like_ah"/>
</dbReference>
<dbReference type="PANTHER" id="PTHR11091:SF0">
    <property type="entry name" value="MALATE DEHYDROGENASE"/>
    <property type="match status" value="1"/>
</dbReference>
<sequence length="340" mass="34499">MTETVTIGMEEALALCEGAAKGAGASAEVAASLARAAVAAEAEGQASVGLAHFTDYLEALEAGRIDGQAVPEITRPAGAIIRSNARGGAAHPGFDRAFEDLVDTAQKFGVAIFSQKNAFTCGALGYFAGRLAARGLAALAATNGPALVAGAGGTKPVYSTNPLAFAAPAAGGPPLLIDQSSSATAFVNIRRAAHAGQSIPEGWALDAAGNPTTDARAAVKGTLLAFGGSRGANIAMMVEVLSAGLSGANWSLDAPAFATGSESPGTGLFVVAIEPKLLDPDFETRLQSQIDRLSGEYGVHIPGAGKVAARQKSRERGLAVPQPVYDEIARRADRGSFRDR</sequence>
<keyword evidence="2" id="KW-0560">Oxidoreductase</keyword>
<protein>
    <submittedName>
        <fullName evidence="3">Ldh family oxidoreductase</fullName>
    </submittedName>
</protein>
<comment type="similarity">
    <text evidence="1">Belongs to the LDH2/MDH2 oxidoreductase family.</text>
</comment>
<evidence type="ECO:0000313" key="3">
    <source>
        <dbReference type="EMBL" id="XCG48698.1"/>
    </source>
</evidence>
<evidence type="ECO:0000256" key="1">
    <source>
        <dbReference type="ARBA" id="ARBA00006056"/>
    </source>
</evidence>